<name>A0A9P5CZ71_9HYPO</name>
<comment type="caution">
    <text evidence="2">The sequence shown here is derived from an EMBL/GenBank/DDBJ whole genome shotgun (WGS) entry which is preliminary data.</text>
</comment>
<proteinExistence type="predicted"/>
<dbReference type="OrthoDB" id="2993351at2759"/>
<keyword evidence="3" id="KW-1185">Reference proteome</keyword>
<dbReference type="Proteomes" id="UP000749293">
    <property type="component" value="Unassembled WGS sequence"/>
</dbReference>
<protein>
    <submittedName>
        <fullName evidence="2">Zinc finger protein</fullName>
    </submittedName>
</protein>
<dbReference type="PANTHER" id="PTHR40780">
    <property type="entry name" value="DUF3669 DOMAIN-CONTAINING PROTEIN"/>
    <property type="match status" value="1"/>
</dbReference>
<feature type="domain" description="DUF3669" evidence="1">
    <location>
        <begin position="363"/>
        <end position="396"/>
    </location>
</feature>
<dbReference type="AlphaFoldDB" id="A0A9P5CZ71"/>
<sequence length="456" mass="51543">MSSQRRQEARTDETTLSEGLTRNRAMEIIANFSHSTGTSLEGTILELKDPYLTVSEDEVFTKAALGDFTTPLEVLKRTLSVHSVLLTASSFAEHMEAASGVNFRNPKLSEIGKGSFGTVYEIPGTEWCLKKTLRSPTTFKTELHSGKRPDSSINHIAWKSIVDSGDFSDILMPRVPRYSNVSLLDTATSLRWFQGNGHLFPIQNGGQKPGSFIFLERIMPLPRVVRTNLISHYFKPEDRQGAIADPENQACLCRTYLGLKSTEVPSDKREQELRTLKNFPLYLDQLFELNMDPFLIAREMALGLAAGHWVAGINMTDDEFVIGSRPYERPELFPGLGRQHTAGHSDQTLGGSSCSFFIRWATDGPYYPRVLAKDATEWNLWICFAQTYISASKRYICDAKERLEQWGYDHIGEIDKLVMKRPSYIMNAWMKAECDEYGVSSKQFGKISKDDHWPLP</sequence>
<dbReference type="PANTHER" id="PTHR40780:SF2">
    <property type="entry name" value="DUF3669 DOMAIN-CONTAINING PROTEIN"/>
    <property type="match status" value="1"/>
</dbReference>
<reference evidence="2" key="1">
    <citation type="submission" date="2020-03" db="EMBL/GenBank/DDBJ databases">
        <title>Site-based positive gene gene selection in Geosmithia morbida across the United States reveals a broad range of putative effectors and factors for local host and environmental adapation.</title>
        <authorList>
            <person name="Onufrak A."/>
            <person name="Murdoch R.W."/>
            <person name="Gazis R."/>
            <person name="Huff M."/>
            <person name="Staton M."/>
            <person name="Klingeman W."/>
            <person name="Hadziabdic D."/>
        </authorList>
    </citation>
    <scope>NUCLEOTIDE SEQUENCE</scope>
    <source>
        <strain evidence="2">1262</strain>
    </source>
</reference>
<evidence type="ECO:0000313" key="3">
    <source>
        <dbReference type="Proteomes" id="UP000749293"/>
    </source>
</evidence>
<evidence type="ECO:0000313" key="2">
    <source>
        <dbReference type="EMBL" id="KAF4120137.1"/>
    </source>
</evidence>
<dbReference type="InterPro" id="IPR022137">
    <property type="entry name" value="Znf_prot_DUF3669"/>
</dbReference>
<dbReference type="RefSeq" id="XP_035318789.1">
    <property type="nucleotide sequence ID" value="XM_035465240.1"/>
</dbReference>
<organism evidence="2 3">
    <name type="scientific">Geosmithia morbida</name>
    <dbReference type="NCBI Taxonomy" id="1094350"/>
    <lineage>
        <taxon>Eukaryota</taxon>
        <taxon>Fungi</taxon>
        <taxon>Dikarya</taxon>
        <taxon>Ascomycota</taxon>
        <taxon>Pezizomycotina</taxon>
        <taxon>Sordariomycetes</taxon>
        <taxon>Hypocreomycetidae</taxon>
        <taxon>Hypocreales</taxon>
        <taxon>Bionectriaceae</taxon>
        <taxon>Geosmithia</taxon>
    </lineage>
</organism>
<gene>
    <name evidence="2" type="ORF">GMORB2_3264</name>
</gene>
<dbReference type="GeneID" id="55969492"/>
<evidence type="ECO:0000259" key="1">
    <source>
        <dbReference type="Pfam" id="PF12417"/>
    </source>
</evidence>
<dbReference type="EMBL" id="JAANYQ010000018">
    <property type="protein sequence ID" value="KAF4120137.1"/>
    <property type="molecule type" value="Genomic_DNA"/>
</dbReference>
<dbReference type="Pfam" id="PF12417">
    <property type="entry name" value="DUF3669"/>
    <property type="match status" value="1"/>
</dbReference>
<accession>A0A9P5CZ71</accession>